<sequence>MRKYPSIPFLTRICTQEINLETTEIIVPKGTLILMPIFGLHRDPSIYPDPEKFDPERFNADEIAIRHSYTFLPFGEGPRNCIGLIFLLLNGRASCLSFLVKSSWGVTLTFIILYGVPQIPDVRVSLCGIRCRILRLAS</sequence>
<evidence type="ECO:0000256" key="8">
    <source>
        <dbReference type="ARBA" id="ARBA00022848"/>
    </source>
</evidence>
<keyword evidence="6 13" id="KW-0479">Metal-binding</keyword>
<keyword evidence="12" id="KW-0472">Membrane</keyword>
<evidence type="ECO:0000256" key="12">
    <source>
        <dbReference type="ARBA" id="ARBA00023136"/>
    </source>
</evidence>
<evidence type="ECO:0000313" key="15">
    <source>
        <dbReference type="EMBL" id="KAL0116399.1"/>
    </source>
</evidence>
<evidence type="ECO:0000256" key="4">
    <source>
        <dbReference type="ARBA" id="ARBA00010617"/>
    </source>
</evidence>
<dbReference type="Pfam" id="PF00067">
    <property type="entry name" value="p450"/>
    <property type="match status" value="1"/>
</dbReference>
<dbReference type="PANTHER" id="PTHR24292:SF100">
    <property type="entry name" value="CYTOCHROME P450 6A16, ISOFORM B-RELATED"/>
    <property type="match status" value="1"/>
</dbReference>
<keyword evidence="16" id="KW-1185">Reference proteome</keyword>
<evidence type="ECO:0000256" key="10">
    <source>
        <dbReference type="ARBA" id="ARBA00023004"/>
    </source>
</evidence>
<keyword evidence="5 13" id="KW-0349">Heme</keyword>
<dbReference type="SUPFAM" id="SSF48264">
    <property type="entry name" value="Cytochrome P450"/>
    <property type="match status" value="1"/>
</dbReference>
<evidence type="ECO:0000256" key="2">
    <source>
        <dbReference type="ARBA" id="ARBA00004174"/>
    </source>
</evidence>
<evidence type="ECO:0000256" key="5">
    <source>
        <dbReference type="ARBA" id="ARBA00022617"/>
    </source>
</evidence>
<dbReference type="PRINTS" id="PR00463">
    <property type="entry name" value="EP450I"/>
</dbReference>
<dbReference type="EMBL" id="JADYXP020000009">
    <property type="protein sequence ID" value="KAL0116399.1"/>
    <property type="molecule type" value="Genomic_DNA"/>
</dbReference>
<evidence type="ECO:0000256" key="11">
    <source>
        <dbReference type="ARBA" id="ARBA00023033"/>
    </source>
</evidence>
<evidence type="ECO:0000256" key="1">
    <source>
        <dbReference type="ARBA" id="ARBA00001971"/>
    </source>
</evidence>
<dbReference type="InterPro" id="IPR001128">
    <property type="entry name" value="Cyt_P450"/>
</dbReference>
<evidence type="ECO:0008006" key="17">
    <source>
        <dbReference type="Google" id="ProtNLM"/>
    </source>
</evidence>
<dbReference type="GO" id="GO:0020037">
    <property type="term" value="F:heme binding"/>
    <property type="evidence" value="ECO:0007669"/>
    <property type="project" value="InterPro"/>
</dbReference>
<dbReference type="PANTHER" id="PTHR24292">
    <property type="entry name" value="CYTOCHROME P450"/>
    <property type="match status" value="1"/>
</dbReference>
<comment type="subcellular location">
    <subcellularLocation>
        <location evidence="3">Endoplasmic reticulum membrane</location>
        <topology evidence="3">Peripheral membrane protein</topology>
    </subcellularLocation>
    <subcellularLocation>
        <location evidence="2">Microsome membrane</location>
        <topology evidence="2">Peripheral membrane protein</topology>
    </subcellularLocation>
</comment>
<protein>
    <recommendedName>
        <fullName evidence="17">Cytochrome P450</fullName>
    </recommendedName>
</protein>
<organism evidence="15 16">
    <name type="scientific">Cardiocondyla obscurior</name>
    <dbReference type="NCBI Taxonomy" id="286306"/>
    <lineage>
        <taxon>Eukaryota</taxon>
        <taxon>Metazoa</taxon>
        <taxon>Ecdysozoa</taxon>
        <taxon>Arthropoda</taxon>
        <taxon>Hexapoda</taxon>
        <taxon>Insecta</taxon>
        <taxon>Pterygota</taxon>
        <taxon>Neoptera</taxon>
        <taxon>Endopterygota</taxon>
        <taxon>Hymenoptera</taxon>
        <taxon>Apocrita</taxon>
        <taxon>Aculeata</taxon>
        <taxon>Formicoidea</taxon>
        <taxon>Formicidae</taxon>
        <taxon>Myrmicinae</taxon>
        <taxon>Cardiocondyla</taxon>
    </lineage>
</organism>
<evidence type="ECO:0000256" key="9">
    <source>
        <dbReference type="ARBA" id="ARBA00023002"/>
    </source>
</evidence>
<accession>A0AAW2FNX7</accession>
<gene>
    <name evidence="15" type="ORF">PUN28_009786</name>
</gene>
<dbReference type="InterPro" id="IPR036396">
    <property type="entry name" value="Cyt_P450_sf"/>
</dbReference>
<dbReference type="AlphaFoldDB" id="A0AAW2FNX7"/>
<dbReference type="GO" id="GO:0005789">
    <property type="term" value="C:endoplasmic reticulum membrane"/>
    <property type="evidence" value="ECO:0007669"/>
    <property type="project" value="UniProtKB-SubCell"/>
</dbReference>
<evidence type="ECO:0000256" key="14">
    <source>
        <dbReference type="RuleBase" id="RU000461"/>
    </source>
</evidence>
<reference evidence="15 16" key="1">
    <citation type="submission" date="2023-03" db="EMBL/GenBank/DDBJ databases">
        <title>High recombination rates correlate with genetic variation in Cardiocondyla obscurior ants.</title>
        <authorList>
            <person name="Errbii M."/>
        </authorList>
    </citation>
    <scope>NUCLEOTIDE SEQUENCE [LARGE SCALE GENOMIC DNA]</scope>
    <source>
        <strain evidence="15">Alpha-2009</strain>
        <tissue evidence="15">Whole body</tissue>
    </source>
</reference>
<dbReference type="InterPro" id="IPR002401">
    <property type="entry name" value="Cyt_P450_E_grp-I"/>
</dbReference>
<keyword evidence="9 14" id="KW-0560">Oxidoreductase</keyword>
<evidence type="ECO:0000256" key="6">
    <source>
        <dbReference type="ARBA" id="ARBA00022723"/>
    </source>
</evidence>
<dbReference type="GO" id="GO:0005506">
    <property type="term" value="F:iron ion binding"/>
    <property type="evidence" value="ECO:0007669"/>
    <property type="project" value="InterPro"/>
</dbReference>
<dbReference type="GO" id="GO:0004497">
    <property type="term" value="F:monooxygenase activity"/>
    <property type="evidence" value="ECO:0007669"/>
    <property type="project" value="UniProtKB-KW"/>
</dbReference>
<comment type="caution">
    <text evidence="15">The sequence shown here is derived from an EMBL/GenBank/DDBJ whole genome shotgun (WGS) entry which is preliminary data.</text>
</comment>
<proteinExistence type="inferred from homology"/>
<dbReference type="PROSITE" id="PS00086">
    <property type="entry name" value="CYTOCHROME_P450"/>
    <property type="match status" value="1"/>
</dbReference>
<keyword evidence="8" id="KW-0492">Microsome</keyword>
<dbReference type="InterPro" id="IPR017972">
    <property type="entry name" value="Cyt_P450_CS"/>
</dbReference>
<name>A0AAW2FNX7_9HYME</name>
<dbReference type="Gene3D" id="1.10.630.10">
    <property type="entry name" value="Cytochrome P450"/>
    <property type="match status" value="1"/>
</dbReference>
<keyword evidence="10 13" id="KW-0408">Iron</keyword>
<feature type="binding site" description="axial binding residue" evidence="13">
    <location>
        <position position="81"/>
    </location>
    <ligand>
        <name>heme</name>
        <dbReference type="ChEBI" id="CHEBI:30413"/>
    </ligand>
    <ligandPart>
        <name>Fe</name>
        <dbReference type="ChEBI" id="CHEBI:18248"/>
    </ligandPart>
</feature>
<dbReference type="InterPro" id="IPR050476">
    <property type="entry name" value="Insect_CytP450_Detox"/>
</dbReference>
<comment type="similarity">
    <text evidence="4 14">Belongs to the cytochrome P450 family.</text>
</comment>
<evidence type="ECO:0000256" key="3">
    <source>
        <dbReference type="ARBA" id="ARBA00004406"/>
    </source>
</evidence>
<evidence type="ECO:0000313" key="16">
    <source>
        <dbReference type="Proteomes" id="UP001430953"/>
    </source>
</evidence>
<comment type="cofactor">
    <cofactor evidence="1 13">
        <name>heme</name>
        <dbReference type="ChEBI" id="CHEBI:30413"/>
    </cofactor>
</comment>
<evidence type="ECO:0000256" key="7">
    <source>
        <dbReference type="ARBA" id="ARBA00022824"/>
    </source>
</evidence>
<evidence type="ECO:0000256" key="13">
    <source>
        <dbReference type="PIRSR" id="PIRSR602401-1"/>
    </source>
</evidence>
<keyword evidence="11 14" id="KW-0503">Monooxygenase</keyword>
<dbReference type="GO" id="GO:0016705">
    <property type="term" value="F:oxidoreductase activity, acting on paired donors, with incorporation or reduction of molecular oxygen"/>
    <property type="evidence" value="ECO:0007669"/>
    <property type="project" value="InterPro"/>
</dbReference>
<dbReference type="Proteomes" id="UP001430953">
    <property type="component" value="Unassembled WGS sequence"/>
</dbReference>
<keyword evidence="7" id="KW-0256">Endoplasmic reticulum</keyword>